<evidence type="ECO:0000256" key="3">
    <source>
        <dbReference type="ARBA" id="ARBA00022448"/>
    </source>
</evidence>
<dbReference type="EMBL" id="JAHQIW010003201">
    <property type="protein sequence ID" value="KAJ1357615.1"/>
    <property type="molecule type" value="Genomic_DNA"/>
</dbReference>
<keyword evidence="3" id="KW-0813">Transport</keyword>
<keyword evidence="4" id="KW-0963">Cytoplasm</keyword>
<sequence>MTIRDLVINALNATSDPDGQKSAESFLDEECENFEFNHQIRQKKSVLLNLNIARRRGDAEAIVTMAQVASKSLHDLAKDCSKQQGFAPELLNIVCDDSVCSLVRHSASIYFKNNIVRYWEVKDSKFNTDDDDDIDPERCLCEQDKAIIREHIIDAICGVLGLCRTQLCTAIQKIIRADFPKNWPNFADKLLEKIRETSNVLLLTGGLQIAYRLSKVYESKKGRDKDVALPFPKIEPIICDHCRQLVHVQSAEAVSIQIQGLKIFFVITQFSINFEILPIDRIDNWIKFAIDVLDRNCPEELSTIKDEEERSRTVWWKCKKWAAKLLDRFSYRYGSPNHVEEQYVDFAKHFLKKWSHPALESSLAILNARRNNIYVSKRDLIKHVLFPMLSYNDEDEEMWGDNAEDGRPTYTYKEVSIIEDPSSLICSSLALDFHELGPHAFYA</sequence>
<organism evidence="8 9">
    <name type="scientific">Parelaphostrongylus tenuis</name>
    <name type="common">Meningeal worm</name>
    <dbReference type="NCBI Taxonomy" id="148309"/>
    <lineage>
        <taxon>Eukaryota</taxon>
        <taxon>Metazoa</taxon>
        <taxon>Ecdysozoa</taxon>
        <taxon>Nematoda</taxon>
        <taxon>Chromadorea</taxon>
        <taxon>Rhabditida</taxon>
        <taxon>Rhabditina</taxon>
        <taxon>Rhabditomorpha</taxon>
        <taxon>Strongyloidea</taxon>
        <taxon>Metastrongylidae</taxon>
        <taxon>Parelaphostrongylus</taxon>
    </lineage>
</organism>
<evidence type="ECO:0000256" key="1">
    <source>
        <dbReference type="ARBA" id="ARBA00004123"/>
    </source>
</evidence>
<evidence type="ECO:0000259" key="7">
    <source>
        <dbReference type="PROSITE" id="PS50166"/>
    </source>
</evidence>
<name>A0AAD5MFH8_PARTN</name>
<evidence type="ECO:0000313" key="9">
    <source>
        <dbReference type="Proteomes" id="UP001196413"/>
    </source>
</evidence>
<keyword evidence="5" id="KW-0653">Protein transport</keyword>
<keyword evidence="6" id="KW-0539">Nucleus</keyword>
<dbReference type="GO" id="GO:0005829">
    <property type="term" value="C:cytosol"/>
    <property type="evidence" value="ECO:0007669"/>
    <property type="project" value="TreeGrafter"/>
</dbReference>
<dbReference type="Pfam" id="PF03810">
    <property type="entry name" value="IBN_N"/>
    <property type="match status" value="1"/>
</dbReference>
<dbReference type="PANTHER" id="PTHR10997:SF18">
    <property type="entry name" value="D-IMPORTIN 7_RANBP7"/>
    <property type="match status" value="1"/>
</dbReference>
<proteinExistence type="predicted"/>
<feature type="domain" description="Importin N-terminal" evidence="7">
    <location>
        <begin position="69"/>
        <end position="158"/>
    </location>
</feature>
<evidence type="ECO:0000313" key="8">
    <source>
        <dbReference type="EMBL" id="KAJ1357615.1"/>
    </source>
</evidence>
<protein>
    <submittedName>
        <fullName evidence="8">Importin-7</fullName>
    </submittedName>
</protein>
<reference evidence="8" key="1">
    <citation type="submission" date="2021-06" db="EMBL/GenBank/DDBJ databases">
        <title>Parelaphostrongylus tenuis whole genome reference sequence.</title>
        <authorList>
            <person name="Garwood T.J."/>
            <person name="Larsen P.A."/>
            <person name="Fountain-Jones N.M."/>
            <person name="Garbe J.R."/>
            <person name="Macchietto M.G."/>
            <person name="Kania S.A."/>
            <person name="Gerhold R.W."/>
            <person name="Richards J.E."/>
            <person name="Wolf T.M."/>
        </authorList>
    </citation>
    <scope>NUCLEOTIDE SEQUENCE</scope>
    <source>
        <strain evidence="8">MNPRO001-30</strain>
        <tissue evidence="8">Meninges</tissue>
    </source>
</reference>
<comment type="subcellular location">
    <subcellularLocation>
        <location evidence="2">Cytoplasm</location>
    </subcellularLocation>
    <subcellularLocation>
        <location evidence="1">Nucleus</location>
    </subcellularLocation>
</comment>
<dbReference type="GO" id="GO:0006606">
    <property type="term" value="P:protein import into nucleus"/>
    <property type="evidence" value="ECO:0007669"/>
    <property type="project" value="TreeGrafter"/>
</dbReference>
<dbReference type="PROSITE" id="PS50166">
    <property type="entry name" value="IMPORTIN_B_NT"/>
    <property type="match status" value="1"/>
</dbReference>
<dbReference type="GO" id="GO:0031267">
    <property type="term" value="F:small GTPase binding"/>
    <property type="evidence" value="ECO:0007669"/>
    <property type="project" value="InterPro"/>
</dbReference>
<dbReference type="SMART" id="SM00913">
    <property type="entry name" value="IBN_N"/>
    <property type="match status" value="1"/>
</dbReference>
<dbReference type="InterPro" id="IPR016024">
    <property type="entry name" value="ARM-type_fold"/>
</dbReference>
<dbReference type="Gene3D" id="1.25.10.10">
    <property type="entry name" value="Leucine-rich Repeat Variant"/>
    <property type="match status" value="1"/>
</dbReference>
<dbReference type="InterPro" id="IPR001494">
    <property type="entry name" value="Importin-beta_N"/>
</dbReference>
<dbReference type="InterPro" id="IPR011989">
    <property type="entry name" value="ARM-like"/>
</dbReference>
<gene>
    <name evidence="8" type="primary">IPO7</name>
    <name evidence="8" type="ORF">KIN20_015796</name>
</gene>
<keyword evidence="9" id="KW-1185">Reference proteome</keyword>
<evidence type="ECO:0000256" key="5">
    <source>
        <dbReference type="ARBA" id="ARBA00022927"/>
    </source>
</evidence>
<dbReference type="PANTHER" id="PTHR10997">
    <property type="entry name" value="IMPORTIN-7, 8, 11"/>
    <property type="match status" value="1"/>
</dbReference>
<evidence type="ECO:0000256" key="6">
    <source>
        <dbReference type="ARBA" id="ARBA00023242"/>
    </source>
</evidence>
<evidence type="ECO:0000256" key="2">
    <source>
        <dbReference type="ARBA" id="ARBA00004496"/>
    </source>
</evidence>
<dbReference type="GO" id="GO:0005635">
    <property type="term" value="C:nuclear envelope"/>
    <property type="evidence" value="ECO:0007669"/>
    <property type="project" value="TreeGrafter"/>
</dbReference>
<dbReference type="Proteomes" id="UP001196413">
    <property type="component" value="Unassembled WGS sequence"/>
</dbReference>
<dbReference type="SUPFAM" id="SSF48371">
    <property type="entry name" value="ARM repeat"/>
    <property type="match status" value="1"/>
</dbReference>
<dbReference type="AlphaFoldDB" id="A0AAD5MFH8"/>
<evidence type="ECO:0000256" key="4">
    <source>
        <dbReference type="ARBA" id="ARBA00022490"/>
    </source>
</evidence>
<comment type="caution">
    <text evidence="8">The sequence shown here is derived from an EMBL/GenBank/DDBJ whole genome shotgun (WGS) entry which is preliminary data.</text>
</comment>
<accession>A0AAD5MFH8</accession>